<dbReference type="AlphaFoldDB" id="E6WV36"/>
<dbReference type="OrthoDB" id="9134227at2"/>
<dbReference type="STRING" id="743721.Psesu_2200"/>
<evidence type="ECO:0000259" key="1">
    <source>
        <dbReference type="Pfam" id="PF09369"/>
    </source>
</evidence>
<dbReference type="Pfam" id="PF09369">
    <property type="entry name" value="MZB"/>
    <property type="match status" value="1"/>
</dbReference>
<dbReference type="InterPro" id="IPR018973">
    <property type="entry name" value="MZB"/>
</dbReference>
<dbReference type="RefSeq" id="WP_013535862.1">
    <property type="nucleotide sequence ID" value="NC_014924.1"/>
</dbReference>
<dbReference type="Proteomes" id="UP000008632">
    <property type="component" value="Chromosome"/>
</dbReference>
<dbReference type="NCBIfam" id="NF038324">
    <property type="entry name" value="DrmB_fam"/>
    <property type="match status" value="1"/>
</dbReference>
<dbReference type="KEGG" id="psu:Psesu_2200"/>
<evidence type="ECO:0000313" key="2">
    <source>
        <dbReference type="EMBL" id="ADV28035.1"/>
    </source>
</evidence>
<dbReference type="EMBL" id="CP002446">
    <property type="protein sequence ID" value="ADV28035.1"/>
    <property type="molecule type" value="Genomic_DNA"/>
</dbReference>
<protein>
    <recommendedName>
        <fullName evidence="1">MrfA-like Zn-binding domain-containing protein</fullName>
    </recommendedName>
</protein>
<gene>
    <name evidence="2" type="ordered locus">Psesu_2200</name>
</gene>
<sequence length="606" mass="66293">MSSKKTIRRGQVVSPFGVGAILDIGPESFAVADVSRWDRDGLSRIPDSRLEDKLRSPIRTPSGKEGESSVAISRFPRWHFCPKCRRMRRVSSAEDQARQYKVPRCEYCGPRVEMTPMGFVAVCAEGHLGDIDWHFWAHHRRNSTDGVCSRQSADLYFETSGRGGGDWSSIRVRCGCGAKNDFSGLVQVQAPGGMRCGGGQPWKRDRSKCASPVWVYRRAASNLHFPSQVSALDLAMAQVTETPATDLAQVWQGEPDYKLIEAAHAALKDLDRTFASAGSRIERFAERHGCTLEAARSALASVLSGKNGAASTDQSVDVDSPDFRSQILCEEWAVLANGRDVNGSTLQIRRCPIPPSWPAELRRTVQTVSMVRRLREVRALIGFRRLSPSTDNPLVPVDLGSAASRWYPGVEAWGEGIFIQLSEPEVAAWERRAQAAMAGRLARMVPKVAAMGWDGSLATPRFLMLHSLAHAVVRRLSFDAGYSASSIRERIYSATGPEAMCGILLYTADGDSEGSLGGLVRMGHPERFGALLRSALQDMAWCSADPVCRETEATGLDGLNAASCHACVLISETSCSYNNCALDRRTLVRIGAIEPFFDVNDLVRPG</sequence>
<dbReference type="InterPro" id="IPR047721">
    <property type="entry name" value="DrmB"/>
</dbReference>
<organism evidence="2 3">
    <name type="scientific">Pseudoxanthomonas suwonensis (strain 11-1)</name>
    <dbReference type="NCBI Taxonomy" id="743721"/>
    <lineage>
        <taxon>Bacteria</taxon>
        <taxon>Pseudomonadati</taxon>
        <taxon>Pseudomonadota</taxon>
        <taxon>Gammaproteobacteria</taxon>
        <taxon>Lysobacterales</taxon>
        <taxon>Lysobacteraceae</taxon>
        <taxon>Pseudoxanthomonas</taxon>
    </lineage>
</organism>
<evidence type="ECO:0000313" key="3">
    <source>
        <dbReference type="Proteomes" id="UP000008632"/>
    </source>
</evidence>
<feature type="domain" description="MrfA-like Zn-binding" evidence="1">
    <location>
        <begin position="468"/>
        <end position="568"/>
    </location>
</feature>
<keyword evidence="3" id="KW-1185">Reference proteome</keyword>
<name>E6WV36_PSEUU</name>
<accession>E6WV36</accession>
<reference evidence="2 3" key="1">
    <citation type="submission" date="2011-01" db="EMBL/GenBank/DDBJ databases">
        <title>Complete sequence of Pseudoxanthomonas suwonensis 11-1.</title>
        <authorList>
            <consortium name="US DOE Joint Genome Institute"/>
            <person name="Lucas S."/>
            <person name="Copeland A."/>
            <person name="Lapidus A."/>
            <person name="Cheng J.-F."/>
            <person name="Goodwin L."/>
            <person name="Pitluck S."/>
            <person name="Teshima H."/>
            <person name="Detter J.C."/>
            <person name="Han C."/>
            <person name="Tapia R."/>
            <person name="Land M."/>
            <person name="Hauser L."/>
            <person name="Kyrpides N."/>
            <person name="Ivanova N."/>
            <person name="Ovchinnikova G."/>
            <person name="Siebers A.K."/>
            <person name="Allgaier M."/>
            <person name="Thelen M.P."/>
            <person name="Hugenholtz P."/>
            <person name="Gladden J."/>
            <person name="Woyke T."/>
        </authorList>
    </citation>
    <scope>NUCLEOTIDE SEQUENCE [LARGE SCALE GENOMIC DNA]</scope>
    <source>
        <strain evidence="3">11-1</strain>
    </source>
</reference>
<dbReference type="HOGENOM" id="CLU_020062_0_0_6"/>
<proteinExistence type="predicted"/>
<dbReference type="eggNOG" id="ENOG502Z7NV">
    <property type="taxonomic scope" value="Bacteria"/>
</dbReference>